<dbReference type="Pfam" id="PF01547">
    <property type="entry name" value="SBP_bac_1"/>
    <property type="match status" value="1"/>
</dbReference>
<dbReference type="RefSeq" id="WP_129755166.1">
    <property type="nucleotide sequence ID" value="NZ_JAFKAA010000002.1"/>
</dbReference>
<dbReference type="AlphaFoldDB" id="A0A482T545"/>
<protein>
    <submittedName>
        <fullName evidence="2">Carbohydrate ABC transporter substrate-binding protein</fullName>
    </submittedName>
</protein>
<sequence>MADDNSNRRLTRRNALRIAGAAGAASLAGCGGSDGGDGSSGDGSSGDGSDGSSGDGSSDGGSTDSGTQYSTLEVAHWWGEGDGLEAIQSVMDAFKEQHPDVPFDENLIAGGAGENLQANIRTRVQNGNHPSTWQAWPGNNLLPFTDANLLKDIGDSVWSENSMEDAYLQGVKDAAQPAGNYVTVPLNIHRINNLFYNVEVVEDAGVDPASLETPSDLVDAMATVNDAGYTGMAHQTGSPWSSFQMFATVLLGETDAETYSAIFVDGEVDANSDALESAVETTQSYLDYIPSDAGSISWTEANNQVINGEAAFLHQGDWAAGTYLTNDLSMPRLTLVHCKGQGDWAAGTYLTNDLTYGEEWDHVTFPGTDGYYALNMDSFPYPVNNPSPEATTLWCQFVGTTEAQEIFNPKKGSIPPRTDVNTDPFNDFSKDQIEDFQNSEAQPPSVAHGLAAPPAVKSSLESAISSLNSGAAPADVVSQISGAY</sequence>
<dbReference type="InterPro" id="IPR006311">
    <property type="entry name" value="TAT_signal"/>
</dbReference>
<feature type="compositionally biased region" description="Gly residues" evidence="1">
    <location>
        <begin position="29"/>
        <end position="59"/>
    </location>
</feature>
<evidence type="ECO:0000256" key="1">
    <source>
        <dbReference type="SAM" id="MobiDB-lite"/>
    </source>
</evidence>
<name>A0A482T545_HALHI</name>
<feature type="region of interest" description="Disordered" evidence="1">
    <location>
        <begin position="408"/>
        <end position="430"/>
    </location>
</feature>
<dbReference type="Proteomes" id="UP000293535">
    <property type="component" value="Unassembled WGS sequence"/>
</dbReference>
<evidence type="ECO:0000313" key="3">
    <source>
        <dbReference type="Proteomes" id="UP000293535"/>
    </source>
</evidence>
<organism evidence="2 3">
    <name type="scientific">Haloarcula hispanica</name>
    <dbReference type="NCBI Taxonomy" id="51589"/>
    <lineage>
        <taxon>Archaea</taxon>
        <taxon>Methanobacteriati</taxon>
        <taxon>Methanobacteriota</taxon>
        <taxon>Stenosarchaea group</taxon>
        <taxon>Halobacteria</taxon>
        <taxon>Halobacteriales</taxon>
        <taxon>Haloarculaceae</taxon>
        <taxon>Haloarcula</taxon>
    </lineage>
</organism>
<dbReference type="InterPro" id="IPR006059">
    <property type="entry name" value="SBP"/>
</dbReference>
<gene>
    <name evidence="2" type="ORF">ELS20_04825</name>
</gene>
<dbReference type="PROSITE" id="PS51318">
    <property type="entry name" value="TAT"/>
    <property type="match status" value="1"/>
</dbReference>
<dbReference type="SUPFAM" id="SSF53850">
    <property type="entry name" value="Periplasmic binding protein-like II"/>
    <property type="match status" value="1"/>
</dbReference>
<dbReference type="Gene3D" id="3.40.190.10">
    <property type="entry name" value="Periplasmic binding protein-like II"/>
    <property type="match status" value="2"/>
</dbReference>
<feature type="region of interest" description="Disordered" evidence="1">
    <location>
        <begin position="25"/>
        <end position="67"/>
    </location>
</feature>
<evidence type="ECO:0000313" key="2">
    <source>
        <dbReference type="EMBL" id="RYJ09412.1"/>
    </source>
</evidence>
<proteinExistence type="predicted"/>
<dbReference type="EMBL" id="RZIG01000002">
    <property type="protein sequence ID" value="RYJ09412.1"/>
    <property type="molecule type" value="Genomic_DNA"/>
</dbReference>
<reference evidence="2 3" key="1">
    <citation type="submission" date="2018-12" db="EMBL/GenBank/DDBJ databases">
        <title>Draft genome sequence of Haloarcula hispinica strain 18.1, an halophilic archaeon isolated from Chott El Jerid of Southern Tunisia.</title>
        <authorList>
            <person name="Najjari A."/>
            <person name="Ben Dhia O."/>
            <person name="Ferjani R."/>
            <person name="Mahjoubi M."/>
            <person name="Sghaier H."/>
            <person name="Elshahed M."/>
            <person name="Ouzari H.I."/>
            <person name="Cherid A."/>
            <person name="Youssef N."/>
        </authorList>
    </citation>
    <scope>NUCLEOTIDE SEQUENCE [LARGE SCALE GENOMIC DNA]</scope>
    <source>
        <strain evidence="2 3">18.1</strain>
    </source>
</reference>
<accession>A0A482T545</accession>
<comment type="caution">
    <text evidence="2">The sequence shown here is derived from an EMBL/GenBank/DDBJ whole genome shotgun (WGS) entry which is preliminary data.</text>
</comment>